<dbReference type="GO" id="GO:0005506">
    <property type="term" value="F:iron ion binding"/>
    <property type="evidence" value="ECO:0007669"/>
    <property type="project" value="InterPro"/>
</dbReference>
<name>A0A7S3R238_DUNTE</name>
<accession>A0A7S3R238</accession>
<dbReference type="PANTHER" id="PTHR33591">
    <property type="entry name" value="BETA-CAROTENE ISOMERASE D27"/>
    <property type="match status" value="1"/>
</dbReference>
<proteinExistence type="predicted"/>
<dbReference type="InterPro" id="IPR025114">
    <property type="entry name" value="D27-like_C"/>
</dbReference>
<dbReference type="AlphaFoldDB" id="A0A7S3R238"/>
<evidence type="ECO:0000313" key="2">
    <source>
        <dbReference type="EMBL" id="CAE0500347.1"/>
    </source>
</evidence>
<dbReference type="PROSITE" id="PS51257">
    <property type="entry name" value="PROKAR_LIPOPROTEIN"/>
    <property type="match status" value="1"/>
</dbReference>
<organism evidence="2">
    <name type="scientific">Dunaliella tertiolecta</name>
    <name type="common">Green alga</name>
    <dbReference type="NCBI Taxonomy" id="3047"/>
    <lineage>
        <taxon>Eukaryota</taxon>
        <taxon>Viridiplantae</taxon>
        <taxon>Chlorophyta</taxon>
        <taxon>core chlorophytes</taxon>
        <taxon>Chlorophyceae</taxon>
        <taxon>CS clade</taxon>
        <taxon>Chlamydomonadales</taxon>
        <taxon>Dunaliellaceae</taxon>
        <taxon>Dunaliella</taxon>
    </lineage>
</organism>
<protein>
    <recommendedName>
        <fullName evidence="1">Beta-carotene isomerase D27-like C-terminal domain-containing protein</fullName>
    </recommendedName>
</protein>
<dbReference type="Pfam" id="PF13225">
    <property type="entry name" value="D27-like_C"/>
    <property type="match status" value="1"/>
</dbReference>
<dbReference type="EMBL" id="HBIP01025613">
    <property type="protein sequence ID" value="CAE0500347.1"/>
    <property type="molecule type" value="Transcribed_RNA"/>
</dbReference>
<feature type="domain" description="Beta-carotene isomerase D27-like C-terminal" evidence="1">
    <location>
        <begin position="78"/>
        <end position="150"/>
    </location>
</feature>
<sequence length="182" mass="20760">MPKKLCRPSMQVCTSVSCHHHSGQRSCFAWWPPSALVGWLGNQRHRAPPFSLESMNHHYKEERFQGAVLRTGTQEQTLQQNAMIRVQRSVVKIKKCRYLEASGCVAICNNLCKTATQDFFLNDTGMPLTMKPNFEDLSCEMIFGQEAPSREGDEAFKQPCFVHHCSALEAKMEQEPKPCRQL</sequence>
<reference evidence="2" key="1">
    <citation type="submission" date="2021-01" db="EMBL/GenBank/DDBJ databases">
        <authorList>
            <person name="Corre E."/>
            <person name="Pelletier E."/>
            <person name="Niang G."/>
            <person name="Scheremetjew M."/>
            <person name="Finn R."/>
            <person name="Kale V."/>
            <person name="Holt S."/>
            <person name="Cochrane G."/>
            <person name="Meng A."/>
            <person name="Brown T."/>
            <person name="Cohen L."/>
        </authorList>
    </citation>
    <scope>NUCLEOTIDE SEQUENCE</scope>
    <source>
        <strain evidence="2">CCMP1320</strain>
    </source>
</reference>
<gene>
    <name evidence="2" type="ORF">DTER00134_LOCUS15420</name>
</gene>
<dbReference type="InterPro" id="IPR038938">
    <property type="entry name" value="D27-like"/>
</dbReference>
<evidence type="ECO:0000259" key="1">
    <source>
        <dbReference type="Pfam" id="PF13225"/>
    </source>
</evidence>
<dbReference type="PANTHER" id="PTHR33591:SF4">
    <property type="entry name" value="OS08G0114100 PROTEIN"/>
    <property type="match status" value="1"/>
</dbReference>